<protein>
    <recommendedName>
        <fullName evidence="16">Bifunctional protein HldE</fullName>
    </recommendedName>
    <domain>
        <recommendedName>
            <fullName evidence="16">D-beta-D-heptose 7-phosphate kinase</fullName>
            <ecNumber evidence="16">2.7.1.167</ecNumber>
        </recommendedName>
        <alternativeName>
            <fullName evidence="16">D-beta-D-heptose 7-phosphotransferase</fullName>
        </alternativeName>
        <alternativeName>
            <fullName evidence="16">D-glycero-beta-D-manno-heptose-7-phosphate kinase</fullName>
        </alternativeName>
    </domain>
    <domain>
        <recommendedName>
            <fullName evidence="16">D-beta-D-heptose 1-phosphate adenylyltransferase</fullName>
            <ecNumber evidence="16">2.7.7.70</ecNumber>
        </recommendedName>
        <alternativeName>
            <fullName evidence="16">D-glycero-beta-D-manno-heptose 1-phosphate adenylyltransferase</fullName>
        </alternativeName>
    </domain>
</protein>
<evidence type="ECO:0000256" key="13">
    <source>
        <dbReference type="ARBA" id="ARBA00052873"/>
    </source>
</evidence>
<dbReference type="GO" id="GO:0005829">
    <property type="term" value="C:cytosol"/>
    <property type="evidence" value="ECO:0007669"/>
    <property type="project" value="TreeGrafter"/>
</dbReference>
<feature type="region of interest" description="Ribokinase" evidence="16">
    <location>
        <begin position="1"/>
        <end position="317"/>
    </location>
</feature>
<dbReference type="EC" id="2.7.7.70" evidence="16"/>
<keyword evidence="6 16" id="KW-0548">Nucleotidyltransferase</keyword>
<keyword evidence="11 16" id="KW-0119">Carbohydrate metabolism</keyword>
<dbReference type="NCBIfam" id="TIGR02198">
    <property type="entry name" value="rfaE_dom_I"/>
    <property type="match status" value="1"/>
</dbReference>
<evidence type="ECO:0000256" key="11">
    <source>
        <dbReference type="ARBA" id="ARBA00023277"/>
    </source>
</evidence>
<feature type="region of interest" description="Cytidylyltransferase" evidence="16">
    <location>
        <begin position="344"/>
        <end position="473"/>
    </location>
</feature>
<evidence type="ECO:0000256" key="9">
    <source>
        <dbReference type="ARBA" id="ARBA00022840"/>
    </source>
</evidence>
<evidence type="ECO:0000256" key="3">
    <source>
        <dbReference type="ARBA" id="ARBA00004713"/>
    </source>
</evidence>
<dbReference type="GO" id="GO:0033785">
    <property type="term" value="F:heptose 7-phosphate kinase activity"/>
    <property type="evidence" value="ECO:0007669"/>
    <property type="project" value="UniProtKB-UniRule"/>
</dbReference>
<evidence type="ECO:0000256" key="15">
    <source>
        <dbReference type="ARBA" id="ARBA00061122"/>
    </source>
</evidence>
<dbReference type="InterPro" id="IPR014729">
    <property type="entry name" value="Rossmann-like_a/b/a_fold"/>
</dbReference>
<dbReference type="UniPathway" id="UPA00356">
    <property type="reaction ID" value="UER00437"/>
</dbReference>
<keyword evidence="8 16" id="KW-0418">Kinase</keyword>
<dbReference type="Gene3D" id="3.40.50.620">
    <property type="entry name" value="HUPs"/>
    <property type="match status" value="1"/>
</dbReference>
<feature type="domain" description="Cytidyltransferase-like" evidence="18">
    <location>
        <begin position="344"/>
        <end position="469"/>
    </location>
</feature>
<dbReference type="Proteomes" id="UP000250163">
    <property type="component" value="Chromosome MORIYA"/>
</dbReference>
<feature type="active site" evidence="16">
    <location>
        <position position="264"/>
    </location>
</feature>
<evidence type="ECO:0000256" key="14">
    <source>
        <dbReference type="ARBA" id="ARBA00060955"/>
    </source>
</evidence>
<evidence type="ECO:0000259" key="17">
    <source>
        <dbReference type="Pfam" id="PF00294"/>
    </source>
</evidence>
<dbReference type="InterPro" id="IPR004821">
    <property type="entry name" value="Cyt_trans-like"/>
</dbReference>
<comment type="pathway">
    <text evidence="16">Nucleotide-sugar biosynthesis; ADP-L-glycero-beta-D-manno-heptose biosynthesis; ADP-L-glycero-beta-D-manno-heptose from D-glycero-beta-D-manno-heptose 7-phosphate: step 1/4.</text>
</comment>
<evidence type="ECO:0000256" key="7">
    <source>
        <dbReference type="ARBA" id="ARBA00022741"/>
    </source>
</evidence>
<proteinExistence type="inferred from homology"/>
<dbReference type="HAMAP" id="MF_01603">
    <property type="entry name" value="HldE"/>
    <property type="match status" value="1"/>
</dbReference>
<reference evidence="20" key="1">
    <citation type="submission" date="2018-05" db="EMBL/GenBank/DDBJ databases">
        <authorList>
            <person name="Cea G.-C."/>
            <person name="William W."/>
        </authorList>
    </citation>
    <scope>NUCLEOTIDE SEQUENCE [LARGE SCALE GENOMIC DNA]</scope>
    <source>
        <strain evidence="20">DB21MT 5</strain>
    </source>
</reference>
<feature type="binding site" evidence="16">
    <location>
        <begin position="195"/>
        <end position="198"/>
    </location>
    <ligand>
        <name>ATP</name>
        <dbReference type="ChEBI" id="CHEBI:30616"/>
    </ligand>
</feature>
<dbReference type="PANTHER" id="PTHR46969">
    <property type="entry name" value="BIFUNCTIONAL PROTEIN HLDE"/>
    <property type="match status" value="1"/>
</dbReference>
<evidence type="ECO:0000256" key="4">
    <source>
        <dbReference type="ARBA" id="ARBA00011738"/>
    </source>
</evidence>
<dbReference type="PANTHER" id="PTHR46969:SF1">
    <property type="entry name" value="BIFUNCTIONAL PROTEIN HLDE"/>
    <property type="match status" value="1"/>
</dbReference>
<evidence type="ECO:0000256" key="12">
    <source>
        <dbReference type="ARBA" id="ARBA00047428"/>
    </source>
</evidence>
<dbReference type="InterPro" id="IPR011611">
    <property type="entry name" value="PfkB_dom"/>
</dbReference>
<comment type="function">
    <text evidence="2 16">Catalyzes the ADP transfer from ATP to D-glycero-beta-D-manno-heptose 1-phosphate, yielding ADP-D-glycero-beta-D-manno-heptose.</text>
</comment>
<dbReference type="Pfam" id="PF01467">
    <property type="entry name" value="CTP_transf_like"/>
    <property type="match status" value="1"/>
</dbReference>
<dbReference type="AlphaFoldDB" id="A0A330LRM5"/>
<comment type="pathway">
    <text evidence="3">Bacterial outer membrane biogenesis; LPS core biosynthesis.</text>
</comment>
<dbReference type="RefSeq" id="WP_112716402.1">
    <property type="nucleotide sequence ID" value="NZ_LS483250.1"/>
</dbReference>
<evidence type="ECO:0000256" key="1">
    <source>
        <dbReference type="ARBA" id="ARBA00002319"/>
    </source>
</evidence>
<evidence type="ECO:0000256" key="6">
    <source>
        <dbReference type="ARBA" id="ARBA00022695"/>
    </source>
</evidence>
<dbReference type="NCBIfam" id="NF008454">
    <property type="entry name" value="PRK11316.1"/>
    <property type="match status" value="1"/>
</dbReference>
<dbReference type="InterPro" id="IPR011913">
    <property type="entry name" value="RfaE_dom_I"/>
</dbReference>
<dbReference type="GO" id="GO:0009244">
    <property type="term" value="P:lipopolysaccharide core region biosynthetic process"/>
    <property type="evidence" value="ECO:0007669"/>
    <property type="project" value="UniProtKB-UniPathway"/>
</dbReference>
<evidence type="ECO:0000256" key="2">
    <source>
        <dbReference type="ARBA" id="ARBA00003753"/>
    </source>
</evidence>
<comment type="catalytic activity">
    <reaction evidence="12 16">
        <text>D-glycero-beta-D-manno-heptose 1-phosphate + ATP + H(+) = ADP-D-glycero-beta-D-manno-heptose + diphosphate</text>
        <dbReference type="Rhea" id="RHEA:27465"/>
        <dbReference type="ChEBI" id="CHEBI:15378"/>
        <dbReference type="ChEBI" id="CHEBI:30616"/>
        <dbReference type="ChEBI" id="CHEBI:33019"/>
        <dbReference type="ChEBI" id="CHEBI:59967"/>
        <dbReference type="ChEBI" id="CHEBI:61593"/>
        <dbReference type="EC" id="2.7.7.70"/>
    </reaction>
</comment>
<comment type="catalytic activity">
    <reaction evidence="13 16">
        <text>D-glycero-beta-D-manno-heptose 7-phosphate + ATP = D-glycero-beta-D-manno-heptose 1,7-bisphosphate + ADP + H(+)</text>
        <dbReference type="Rhea" id="RHEA:27473"/>
        <dbReference type="ChEBI" id="CHEBI:15378"/>
        <dbReference type="ChEBI" id="CHEBI:30616"/>
        <dbReference type="ChEBI" id="CHEBI:60204"/>
        <dbReference type="ChEBI" id="CHEBI:60208"/>
        <dbReference type="ChEBI" id="CHEBI:456216"/>
        <dbReference type="EC" id="2.7.1.167"/>
    </reaction>
</comment>
<dbReference type="NCBIfam" id="TIGR00125">
    <property type="entry name" value="cyt_tran_rel"/>
    <property type="match status" value="1"/>
</dbReference>
<dbReference type="EMBL" id="LS483250">
    <property type="protein sequence ID" value="SQD79624.1"/>
    <property type="molecule type" value="Genomic_DNA"/>
</dbReference>
<dbReference type="GO" id="GO:0005524">
    <property type="term" value="F:ATP binding"/>
    <property type="evidence" value="ECO:0007669"/>
    <property type="project" value="UniProtKB-UniRule"/>
</dbReference>
<keyword evidence="9 16" id="KW-0067">ATP-binding</keyword>
<dbReference type="OrthoDB" id="9802794at2"/>
<evidence type="ECO:0000256" key="10">
    <source>
        <dbReference type="ARBA" id="ARBA00023268"/>
    </source>
</evidence>
<evidence type="ECO:0000256" key="8">
    <source>
        <dbReference type="ARBA" id="ARBA00022777"/>
    </source>
</evidence>
<dbReference type="SUPFAM" id="SSF52374">
    <property type="entry name" value="Nucleotidylyl transferase"/>
    <property type="match status" value="1"/>
</dbReference>
<dbReference type="InterPro" id="IPR023030">
    <property type="entry name" value="Bifunc_HldE"/>
</dbReference>
<dbReference type="Pfam" id="PF00294">
    <property type="entry name" value="PfkB"/>
    <property type="match status" value="1"/>
</dbReference>
<comment type="pathway">
    <text evidence="16">Nucleotide-sugar biosynthesis; ADP-L-glycero-beta-D-manno-heptose biosynthesis; ADP-L-glycero-beta-D-manno-heptose from D-glycero-beta-D-manno-heptose 7-phosphate: step 3/4.</text>
</comment>
<dbReference type="InterPro" id="IPR002173">
    <property type="entry name" value="Carboh/pur_kinase_PfkB_CS"/>
</dbReference>
<comment type="subunit">
    <text evidence="4 16">Homodimer.</text>
</comment>
<feature type="domain" description="Carbohydrate kinase PfkB" evidence="17">
    <location>
        <begin position="11"/>
        <end position="304"/>
    </location>
</feature>
<comment type="similarity">
    <text evidence="14 16">In the N-terminal section; belongs to the carbohydrate kinase PfkB family.</text>
</comment>
<dbReference type="EC" id="2.7.1.167" evidence="16"/>
<dbReference type="KEGG" id="mya:MORIYA_3168"/>
<keyword evidence="7 16" id="KW-0547">Nucleotide-binding</keyword>
<comment type="function">
    <text evidence="1 16">Catalyzes the phosphorylation of D-glycero-D-manno-heptose 7-phosphate at the C-1 position to selectively form D-glycero-beta-D-manno-heptose-1,7-bisphosphate.</text>
</comment>
<dbReference type="NCBIfam" id="TIGR02199">
    <property type="entry name" value="rfaE_dom_II"/>
    <property type="match status" value="1"/>
</dbReference>
<organism evidence="19 20">
    <name type="scientific">Moritella yayanosii</name>
    <dbReference type="NCBI Taxonomy" id="69539"/>
    <lineage>
        <taxon>Bacteria</taxon>
        <taxon>Pseudomonadati</taxon>
        <taxon>Pseudomonadota</taxon>
        <taxon>Gammaproteobacteria</taxon>
        <taxon>Alteromonadales</taxon>
        <taxon>Moritellaceae</taxon>
        <taxon>Moritella</taxon>
    </lineage>
</organism>
<accession>A0A330LRM5</accession>
<gene>
    <name evidence="19" type="primary">rfaE</name>
    <name evidence="16" type="synonym">hldE</name>
    <name evidence="19" type="ORF">MORIYA_3168</name>
</gene>
<dbReference type="PROSITE" id="PS00583">
    <property type="entry name" value="PFKB_KINASES_1"/>
    <property type="match status" value="1"/>
</dbReference>
<keyword evidence="20" id="KW-1185">Reference proteome</keyword>
<evidence type="ECO:0000256" key="16">
    <source>
        <dbReference type="HAMAP-Rule" id="MF_01603"/>
    </source>
</evidence>
<dbReference type="UniPathway" id="UPA00958"/>
<evidence type="ECO:0000259" key="18">
    <source>
        <dbReference type="Pfam" id="PF01467"/>
    </source>
</evidence>
<comment type="similarity">
    <text evidence="15 16">In the C-terminal section; belongs to the cytidylyltransferase family.</text>
</comment>
<dbReference type="InterPro" id="IPR029056">
    <property type="entry name" value="Ribokinase-like"/>
</dbReference>
<dbReference type="GO" id="GO:0097171">
    <property type="term" value="P:ADP-L-glycero-beta-D-manno-heptose biosynthetic process"/>
    <property type="evidence" value="ECO:0007669"/>
    <property type="project" value="UniProtKB-UniPathway"/>
</dbReference>
<dbReference type="InterPro" id="IPR011914">
    <property type="entry name" value="RfaE_dom_II"/>
</dbReference>
<evidence type="ECO:0000313" key="20">
    <source>
        <dbReference type="Proteomes" id="UP000250163"/>
    </source>
</evidence>
<evidence type="ECO:0000313" key="19">
    <source>
        <dbReference type="EMBL" id="SQD79624.1"/>
    </source>
</evidence>
<dbReference type="CDD" id="cd01172">
    <property type="entry name" value="RfaE_like"/>
    <property type="match status" value="1"/>
</dbReference>
<dbReference type="Gene3D" id="3.40.1190.20">
    <property type="match status" value="1"/>
</dbReference>
<dbReference type="GO" id="GO:0033786">
    <property type="term" value="F:heptose-1-phosphate adenylyltransferase activity"/>
    <property type="evidence" value="ECO:0007669"/>
    <property type="project" value="UniProtKB-UniRule"/>
</dbReference>
<keyword evidence="10 16" id="KW-0511">Multifunctional enzyme</keyword>
<sequence length="473" mass="50314">MEIILPDFTKASILVVGDVMLDRYWTGDSSRISPEAPVPIVKVNNVEDRPGGAANVALNLAALGASAKLLGLTGNDEAAQALCGKMNAVDVICDFLQLDDYPTITKLRVLSRGQQVIRLDFEESVAAVDTQPLVAKTIANLADYSVMIVSDYNKGALVEVQQMIHAAKQQGVKVFVDPKGCDFGKYRGATLLTPNLSEFEAVVGHCQSEQELVEKGRQLIAQHDFEALLVTRSEKGMTLIRAEQDEFHLPALAQEVYDVTGAGDTVISILAAAVSAGSSLEQACALANAGASVVVAKIGTSTVSPMELANSVYGSHESGFGVLSEEQLKIAVKSAKLRGENIVMTNGCFDILHAGHVSYLNSARKLGQRLILAVNSDASVRGLKGVGRPINTCARRMTVLAALGAVDWVVEFTEETPERLISELLPDVLVKGGDYKVEEIAGHKQVLANGGKVNILQFEDGCSTTAIINAIKG</sequence>
<dbReference type="FunFam" id="3.40.1190.20:FF:000002">
    <property type="entry name" value="Bifunctional protein HldE"/>
    <property type="match status" value="1"/>
</dbReference>
<evidence type="ECO:0000256" key="5">
    <source>
        <dbReference type="ARBA" id="ARBA00022679"/>
    </source>
</evidence>
<name>A0A330LRM5_9GAMM</name>
<dbReference type="FunFam" id="3.40.50.620:FF:000028">
    <property type="entry name" value="Bifunctional protein HldE"/>
    <property type="match status" value="1"/>
</dbReference>
<dbReference type="SUPFAM" id="SSF53613">
    <property type="entry name" value="Ribokinase-like"/>
    <property type="match status" value="1"/>
</dbReference>
<dbReference type="GO" id="GO:0016773">
    <property type="term" value="F:phosphotransferase activity, alcohol group as acceptor"/>
    <property type="evidence" value="ECO:0007669"/>
    <property type="project" value="InterPro"/>
</dbReference>
<keyword evidence="5 16" id="KW-0808">Transferase</keyword>